<dbReference type="PANTHER" id="PTHR31669:SF277">
    <property type="entry name" value="PROTEIN FAR1-RELATED SEQUENCE"/>
    <property type="match status" value="1"/>
</dbReference>
<evidence type="ECO:0000313" key="11">
    <source>
        <dbReference type="Proteomes" id="UP001140949"/>
    </source>
</evidence>
<feature type="region of interest" description="Disordered" evidence="7">
    <location>
        <begin position="225"/>
        <end position="245"/>
    </location>
</feature>
<accession>A0AAX6DX27</accession>
<dbReference type="InterPro" id="IPR000679">
    <property type="entry name" value="Znf_GATA"/>
</dbReference>
<dbReference type="Pfam" id="PF04434">
    <property type="entry name" value="SWIM"/>
    <property type="match status" value="1"/>
</dbReference>
<dbReference type="Proteomes" id="UP001140949">
    <property type="component" value="Unassembled WGS sequence"/>
</dbReference>
<evidence type="ECO:0000313" key="9">
    <source>
        <dbReference type="EMBL" id="KAJ6796342.1"/>
    </source>
</evidence>
<evidence type="ECO:0000256" key="4">
    <source>
        <dbReference type="ARBA" id="ARBA00022833"/>
    </source>
</evidence>
<dbReference type="GO" id="GO:0006355">
    <property type="term" value="P:regulation of DNA-templated transcription"/>
    <property type="evidence" value="ECO:0007669"/>
    <property type="project" value="UniProtKB-UniRule"/>
</dbReference>
<dbReference type="AlphaFoldDB" id="A0AAX6DX27"/>
<feature type="compositionally biased region" description="Gly residues" evidence="7">
    <location>
        <begin position="13"/>
        <end position="25"/>
    </location>
</feature>
<dbReference type="Pfam" id="PF10551">
    <property type="entry name" value="MULE"/>
    <property type="match status" value="1"/>
</dbReference>
<evidence type="ECO:0000256" key="2">
    <source>
        <dbReference type="ARBA" id="ARBA00022723"/>
    </source>
</evidence>
<evidence type="ECO:0000256" key="3">
    <source>
        <dbReference type="ARBA" id="ARBA00022771"/>
    </source>
</evidence>
<dbReference type="Gene3D" id="3.30.50.10">
    <property type="entry name" value="Erythroid Transcription Factor GATA-1, subunit A"/>
    <property type="match status" value="1"/>
</dbReference>
<dbReference type="InterPro" id="IPR031052">
    <property type="entry name" value="FHY3/FAR1"/>
</dbReference>
<dbReference type="EMBL" id="JANAVB010021600">
    <property type="protein sequence ID" value="KAJ6825520.1"/>
    <property type="molecule type" value="Genomic_DNA"/>
</dbReference>
<reference evidence="9" key="2">
    <citation type="submission" date="2023-04" db="EMBL/GenBank/DDBJ databases">
        <authorList>
            <person name="Bruccoleri R.E."/>
            <person name="Oakeley E.J."/>
            <person name="Faust A.-M."/>
            <person name="Dessus-Babus S."/>
            <person name="Altorfer M."/>
            <person name="Burckhardt D."/>
            <person name="Oertli M."/>
            <person name="Naumann U."/>
            <person name="Petersen F."/>
            <person name="Wong J."/>
        </authorList>
    </citation>
    <scope>NUCLEOTIDE SEQUENCE</scope>
    <source>
        <strain evidence="9">GSM-AAB239-AS_SAM_17_03QT</strain>
        <tissue evidence="9">Leaf</tissue>
    </source>
</reference>
<evidence type="ECO:0000259" key="8">
    <source>
        <dbReference type="PROSITE" id="PS50966"/>
    </source>
</evidence>
<gene>
    <name evidence="9" type="ORF">M6B38_222975</name>
    <name evidence="10" type="ORF">M6B38_376555</name>
</gene>
<evidence type="ECO:0000256" key="5">
    <source>
        <dbReference type="PROSITE-ProRule" id="PRU00325"/>
    </source>
</evidence>
<proteinExistence type="inferred from homology"/>
<dbReference type="PANTHER" id="PTHR31669">
    <property type="entry name" value="PROTEIN FAR1-RELATED SEQUENCE 10-RELATED"/>
    <property type="match status" value="1"/>
</dbReference>
<evidence type="ECO:0000256" key="1">
    <source>
        <dbReference type="ARBA" id="ARBA00005889"/>
    </source>
</evidence>
<keyword evidence="11" id="KW-1185">Reference proteome</keyword>
<dbReference type="GO" id="GO:0043565">
    <property type="term" value="F:sequence-specific DNA binding"/>
    <property type="evidence" value="ECO:0007669"/>
    <property type="project" value="InterPro"/>
</dbReference>
<dbReference type="InterPro" id="IPR006564">
    <property type="entry name" value="Znf_PMZ"/>
</dbReference>
<comment type="similarity">
    <text evidence="1 6">Belongs to the FHY3/FAR1 family.</text>
</comment>
<dbReference type="Pfam" id="PF03101">
    <property type="entry name" value="FAR1"/>
    <property type="match status" value="1"/>
</dbReference>
<keyword evidence="2 6" id="KW-0479">Metal-binding</keyword>
<evidence type="ECO:0000313" key="10">
    <source>
        <dbReference type="EMBL" id="KAJ6825520.1"/>
    </source>
</evidence>
<keyword evidence="4 6" id="KW-0862">Zinc</keyword>
<comment type="function">
    <text evidence="6">Putative transcription activator involved in regulating light control of development.</text>
</comment>
<evidence type="ECO:0000256" key="7">
    <source>
        <dbReference type="SAM" id="MobiDB-lite"/>
    </source>
</evidence>
<feature type="domain" description="SWIM-type" evidence="8">
    <location>
        <begin position="607"/>
        <end position="643"/>
    </location>
</feature>
<dbReference type="PROSITE" id="PS50966">
    <property type="entry name" value="ZF_SWIM"/>
    <property type="match status" value="1"/>
</dbReference>
<organism evidence="9 11">
    <name type="scientific">Iris pallida</name>
    <name type="common">Sweet iris</name>
    <dbReference type="NCBI Taxonomy" id="29817"/>
    <lineage>
        <taxon>Eukaryota</taxon>
        <taxon>Viridiplantae</taxon>
        <taxon>Streptophyta</taxon>
        <taxon>Embryophyta</taxon>
        <taxon>Tracheophyta</taxon>
        <taxon>Spermatophyta</taxon>
        <taxon>Magnoliopsida</taxon>
        <taxon>Liliopsida</taxon>
        <taxon>Asparagales</taxon>
        <taxon>Iridaceae</taxon>
        <taxon>Iridoideae</taxon>
        <taxon>Irideae</taxon>
        <taxon>Iris</taxon>
    </lineage>
</organism>
<dbReference type="InterPro" id="IPR004330">
    <property type="entry name" value="FAR1_DNA_bnd_dom"/>
</dbReference>
<dbReference type="PROSITE" id="PS00344">
    <property type="entry name" value="GATA_ZN_FINGER_1"/>
    <property type="match status" value="1"/>
</dbReference>
<dbReference type="InterPro" id="IPR018289">
    <property type="entry name" value="MULE_transposase_dom"/>
</dbReference>
<feature type="region of interest" description="Disordered" evidence="7">
    <location>
        <begin position="1"/>
        <end position="38"/>
    </location>
</feature>
<dbReference type="GO" id="GO:0005634">
    <property type="term" value="C:nucleus"/>
    <property type="evidence" value="ECO:0007669"/>
    <property type="project" value="UniProtKB-SubCell"/>
</dbReference>
<name>A0AAX6DX27_IRIPA</name>
<dbReference type="InterPro" id="IPR013088">
    <property type="entry name" value="Znf_NHR/GATA"/>
</dbReference>
<comment type="caution">
    <text evidence="9">The sequence shown here is derived from an EMBL/GenBank/DDBJ whole genome shotgun (WGS) entry which is preliminary data.</text>
</comment>
<dbReference type="SMART" id="SM00401">
    <property type="entry name" value="ZnF_GATA"/>
    <property type="match status" value="1"/>
</dbReference>
<protein>
    <recommendedName>
        <fullName evidence="6">Protein FAR1-RELATED SEQUENCE</fullName>
    </recommendedName>
</protein>
<keyword evidence="6" id="KW-0539">Nucleus</keyword>
<comment type="subcellular location">
    <subcellularLocation>
        <location evidence="6">Nucleus</location>
    </subcellularLocation>
</comment>
<dbReference type="SUPFAM" id="SSF57716">
    <property type="entry name" value="Glucocorticoid receptor-like (DNA-binding domain)"/>
    <property type="match status" value="1"/>
</dbReference>
<sequence length="740" mass="84090">MQMPPPSAAGLVGVIGGASSAGGGPHQMEYDDEDAHPNSGDDGLACHDRCTHCGVSAKFTCHMRRGPEGRRTLCNACGIAWRKGKLRKIIENGSPFEVVPNSTMVPELDMEFENDDLAYEFYNKYAGIIGFSIRKCNMNKTSANITRSRVFVCSREGFRRDKKGAKEVKKPRGETRIGCPARMSIKITPGGKYRVSEFVREHNHEPAPPSAKHMLRSQRVLTEFQPSEVDSSDDSRTSKPIGESLGRKVGGLRNVNFLPADYRISLQTKRTKVMQKGDAEAVLKYLQSMQLEDRSFFYAIQVDEDDKLANIFWADAKSLMDFSFFGDVVCFDSTYKINGYGRPFAPLIGLNHHKQIIILGAALLYDETVESFKWLFNTLKIAMHGNQPKTILTDRSMEISEALVAVWPGTSHRFCAWQIYHSSVKHLNHIFQSSKTFGKDFKGCLYDFEDEEEFLLAWRTMLNKYDLGNNEWLAKLFEDREKWASAYGRHTFCADIKSTLQSESLSSELKKYLSPQTDLLSFFKHYERVVDEHRYAELQADFLASQSVPRIPPSKMLRQAASMYTPTVFEMFRKEFEVFMDSMLYHCGNVGTTTEYKITIGENTKEYSVRFDTSDTSINCSCKKFEFVGIQCGHVIKVLDVNNIKELPQRYFLKRWKRDAKSATNATDDVSKNPTLTSIHASSSLNLQNQEYLTLNHSSQECEPQAPELHQQSFHDITLQGYSAPDMHSQPFLGNSRLNH</sequence>
<evidence type="ECO:0000256" key="6">
    <source>
        <dbReference type="RuleBase" id="RU367018"/>
    </source>
</evidence>
<keyword evidence="3 5" id="KW-0863">Zinc-finger</keyword>
<dbReference type="CDD" id="cd00202">
    <property type="entry name" value="ZnF_GATA"/>
    <property type="match status" value="1"/>
</dbReference>
<dbReference type="GO" id="GO:0008270">
    <property type="term" value="F:zinc ion binding"/>
    <property type="evidence" value="ECO:0007669"/>
    <property type="project" value="UniProtKB-UniRule"/>
</dbReference>
<dbReference type="SMART" id="SM00575">
    <property type="entry name" value="ZnF_PMZ"/>
    <property type="match status" value="1"/>
</dbReference>
<reference evidence="9" key="1">
    <citation type="journal article" date="2023" name="GigaByte">
        <title>Genome assembly of the bearded iris, Iris pallida Lam.</title>
        <authorList>
            <person name="Bruccoleri R.E."/>
            <person name="Oakeley E.J."/>
            <person name="Faust A.M.E."/>
            <person name="Altorfer M."/>
            <person name="Dessus-Babus S."/>
            <person name="Burckhardt D."/>
            <person name="Oertli M."/>
            <person name="Naumann U."/>
            <person name="Petersen F."/>
            <person name="Wong J."/>
        </authorList>
    </citation>
    <scope>NUCLEOTIDE SEQUENCE</scope>
    <source>
        <strain evidence="9">GSM-AAB239-AS_SAM_17_03QT</strain>
    </source>
</reference>
<dbReference type="Pfam" id="PF00320">
    <property type="entry name" value="GATA"/>
    <property type="match status" value="1"/>
</dbReference>
<dbReference type="EMBL" id="JANAVB010041414">
    <property type="protein sequence ID" value="KAJ6796342.1"/>
    <property type="molecule type" value="Genomic_DNA"/>
</dbReference>
<dbReference type="InterPro" id="IPR007527">
    <property type="entry name" value="Znf_SWIM"/>
</dbReference>